<keyword evidence="5 14" id="KW-1003">Cell membrane</keyword>
<evidence type="ECO:0000256" key="1">
    <source>
        <dbReference type="ARBA" id="ARBA00004323"/>
    </source>
</evidence>
<evidence type="ECO:0000256" key="9">
    <source>
        <dbReference type="ARBA" id="ARBA00022989"/>
    </source>
</evidence>
<evidence type="ECO:0000256" key="3">
    <source>
        <dbReference type="ARBA" id="ARBA00004639"/>
    </source>
</evidence>
<evidence type="ECO:0000256" key="4">
    <source>
        <dbReference type="ARBA" id="ARBA00006794"/>
    </source>
</evidence>
<dbReference type="Pfam" id="PF04089">
    <property type="entry name" value="BRICHOS"/>
    <property type="match status" value="1"/>
</dbReference>
<feature type="domain" description="BRICHOS" evidence="16">
    <location>
        <begin position="151"/>
        <end position="245"/>
    </location>
</feature>
<keyword evidence="11 14" id="KW-0472">Membrane</keyword>
<evidence type="ECO:0000256" key="15">
    <source>
        <dbReference type="SAM" id="MobiDB-lite"/>
    </source>
</evidence>
<accession>A0A9Q1IS72</accession>
<dbReference type="PANTHER" id="PTHR10962:SF4">
    <property type="entry name" value="INTEGRAL MEMBRANE PROTEIN 2B"/>
    <property type="match status" value="1"/>
</dbReference>
<dbReference type="InterPro" id="IPR007084">
    <property type="entry name" value="BRICHOS_dom"/>
</dbReference>
<keyword evidence="6 14" id="KW-0812">Transmembrane</keyword>
<dbReference type="PROSITE" id="PS50869">
    <property type="entry name" value="BRICHOS"/>
    <property type="match status" value="1"/>
</dbReference>
<organism evidence="17 18">
    <name type="scientific">Synaphobranchus kaupii</name>
    <name type="common">Kaup's arrowtooth eel</name>
    <dbReference type="NCBI Taxonomy" id="118154"/>
    <lineage>
        <taxon>Eukaryota</taxon>
        <taxon>Metazoa</taxon>
        <taxon>Chordata</taxon>
        <taxon>Craniata</taxon>
        <taxon>Vertebrata</taxon>
        <taxon>Euteleostomi</taxon>
        <taxon>Actinopterygii</taxon>
        <taxon>Neopterygii</taxon>
        <taxon>Teleostei</taxon>
        <taxon>Anguilliformes</taxon>
        <taxon>Synaphobranchidae</taxon>
        <taxon>Synaphobranchus</taxon>
    </lineage>
</organism>
<evidence type="ECO:0000256" key="13">
    <source>
        <dbReference type="ARBA" id="ARBA00023180"/>
    </source>
</evidence>
<evidence type="ECO:0000256" key="7">
    <source>
        <dbReference type="ARBA" id="ARBA00022753"/>
    </source>
</evidence>
<evidence type="ECO:0000256" key="2">
    <source>
        <dbReference type="ARBA" id="ARBA00004401"/>
    </source>
</evidence>
<comment type="subcellular location">
    <subcellularLocation>
        <location evidence="2">Cell membrane</location>
        <topology evidence="2">Single-pass type II membrane protein</topology>
    </subcellularLocation>
    <subcellularLocation>
        <location evidence="3">Endosome membrane</location>
        <topology evidence="3">Single-pass type II membrane protein</topology>
    </subcellularLocation>
    <subcellularLocation>
        <location evidence="1">Golgi apparatus membrane</location>
        <topology evidence="1">Single-pass type II membrane protein</topology>
    </subcellularLocation>
    <subcellularLocation>
        <location evidence="14">Membrane</location>
        <topology evidence="14">Single-pass type II membrane protein</topology>
    </subcellularLocation>
</comment>
<dbReference type="InterPro" id="IPR040145">
    <property type="entry name" value="ITM2"/>
</dbReference>
<evidence type="ECO:0000256" key="8">
    <source>
        <dbReference type="ARBA" id="ARBA00022968"/>
    </source>
</evidence>
<keyword evidence="10" id="KW-0333">Golgi apparatus</keyword>
<comment type="similarity">
    <text evidence="4 14">Belongs to the ITM2 family.</text>
</comment>
<evidence type="ECO:0000256" key="6">
    <source>
        <dbReference type="ARBA" id="ARBA00022692"/>
    </source>
</evidence>
<dbReference type="AlphaFoldDB" id="A0A9Q1IS72"/>
<evidence type="ECO:0000259" key="16">
    <source>
        <dbReference type="PROSITE" id="PS50869"/>
    </source>
</evidence>
<dbReference type="GO" id="GO:0005886">
    <property type="term" value="C:plasma membrane"/>
    <property type="evidence" value="ECO:0007669"/>
    <property type="project" value="UniProtKB-SubCell"/>
</dbReference>
<keyword evidence="12" id="KW-1015">Disulfide bond</keyword>
<protein>
    <recommendedName>
        <fullName evidence="14">Integral membrane protein 2</fullName>
    </recommendedName>
</protein>
<evidence type="ECO:0000256" key="5">
    <source>
        <dbReference type="ARBA" id="ARBA00022475"/>
    </source>
</evidence>
<dbReference type="GO" id="GO:0010008">
    <property type="term" value="C:endosome membrane"/>
    <property type="evidence" value="ECO:0007669"/>
    <property type="project" value="UniProtKB-SubCell"/>
</dbReference>
<dbReference type="GO" id="GO:0000139">
    <property type="term" value="C:Golgi membrane"/>
    <property type="evidence" value="ECO:0007669"/>
    <property type="project" value="UniProtKB-SubCell"/>
</dbReference>
<evidence type="ECO:0000256" key="12">
    <source>
        <dbReference type="ARBA" id="ARBA00023157"/>
    </source>
</evidence>
<dbReference type="GO" id="GO:0042985">
    <property type="term" value="P:negative regulation of amyloid precursor protein biosynthetic process"/>
    <property type="evidence" value="ECO:0007669"/>
    <property type="project" value="TreeGrafter"/>
</dbReference>
<keyword evidence="13" id="KW-0325">Glycoprotein</keyword>
<dbReference type="Proteomes" id="UP001152622">
    <property type="component" value="Chromosome 8"/>
</dbReference>
<keyword evidence="8 14" id="KW-0735">Signal-anchor</keyword>
<dbReference type="GO" id="GO:0070062">
    <property type="term" value="C:extracellular exosome"/>
    <property type="evidence" value="ECO:0007669"/>
    <property type="project" value="TreeGrafter"/>
</dbReference>
<sequence>MLGLPSSPPKMSWANRRNIDEGGCPFENPQKPLNSIPGECPEGGEGAIVVPPGSQKNDTKKEEENSEVLVPDTEQNGVTVKRKCRTCYWFLCPCLVTILAGVVVLLLIKQGRGYCGVTYVEPNFGLRHMEETIRVLQDDEVELIHVPVPEFADSDPADIVHDFPRRLTAYLDLSLNKCYVTPLNTSMVMPPKNFLELLVNIKAGTYLPQSYLIHEQMMVTERVDNVDQLGYFIYNLCRGKDTYRLQRRDTTLGMQKREALTCHKIHHFENKDVVETMICDWQIIADSACSNKHQLLIRGSAAARKEASNSWSEKRVTDRRALRRISRRLAGVSARILSMASV</sequence>
<reference evidence="17" key="1">
    <citation type="journal article" date="2023" name="Science">
        <title>Genome structures resolve the early diversification of teleost fishes.</title>
        <authorList>
            <person name="Parey E."/>
            <person name="Louis A."/>
            <person name="Montfort J."/>
            <person name="Bouchez O."/>
            <person name="Roques C."/>
            <person name="Iampietro C."/>
            <person name="Lluch J."/>
            <person name="Castinel A."/>
            <person name="Donnadieu C."/>
            <person name="Desvignes T."/>
            <person name="Floi Bucao C."/>
            <person name="Jouanno E."/>
            <person name="Wen M."/>
            <person name="Mejri S."/>
            <person name="Dirks R."/>
            <person name="Jansen H."/>
            <person name="Henkel C."/>
            <person name="Chen W.J."/>
            <person name="Zahm M."/>
            <person name="Cabau C."/>
            <person name="Klopp C."/>
            <person name="Thompson A.W."/>
            <person name="Robinson-Rechavi M."/>
            <person name="Braasch I."/>
            <person name="Lecointre G."/>
            <person name="Bobe J."/>
            <person name="Postlethwait J.H."/>
            <person name="Berthelot C."/>
            <person name="Roest Crollius H."/>
            <person name="Guiguen Y."/>
        </authorList>
    </citation>
    <scope>NUCLEOTIDE SEQUENCE</scope>
    <source>
        <strain evidence="17">WJC10195</strain>
    </source>
</reference>
<dbReference type="GO" id="GO:0001540">
    <property type="term" value="F:amyloid-beta binding"/>
    <property type="evidence" value="ECO:0007669"/>
    <property type="project" value="TreeGrafter"/>
</dbReference>
<evidence type="ECO:0000256" key="14">
    <source>
        <dbReference type="RuleBase" id="RU367061"/>
    </source>
</evidence>
<keyword evidence="7" id="KW-0967">Endosome</keyword>
<feature type="region of interest" description="Disordered" evidence="15">
    <location>
        <begin position="1"/>
        <end position="66"/>
    </location>
</feature>
<gene>
    <name evidence="17" type="ORF">SKAU_G00240740</name>
</gene>
<evidence type="ECO:0000256" key="10">
    <source>
        <dbReference type="ARBA" id="ARBA00023034"/>
    </source>
</evidence>
<feature type="transmembrane region" description="Helical" evidence="14">
    <location>
        <begin position="88"/>
        <end position="108"/>
    </location>
</feature>
<dbReference type="EMBL" id="JAINUF010000008">
    <property type="protein sequence ID" value="KAJ8352598.1"/>
    <property type="molecule type" value="Genomic_DNA"/>
</dbReference>
<keyword evidence="9 14" id="KW-1133">Transmembrane helix</keyword>
<keyword evidence="18" id="KW-1185">Reference proteome</keyword>
<evidence type="ECO:0000313" key="17">
    <source>
        <dbReference type="EMBL" id="KAJ8352598.1"/>
    </source>
</evidence>
<evidence type="ECO:0000256" key="11">
    <source>
        <dbReference type="ARBA" id="ARBA00023136"/>
    </source>
</evidence>
<dbReference type="OrthoDB" id="9982095at2759"/>
<comment type="caution">
    <text evidence="17">The sequence shown here is derived from an EMBL/GenBank/DDBJ whole genome shotgun (WGS) entry which is preliminary data.</text>
</comment>
<dbReference type="PANTHER" id="PTHR10962">
    <property type="entry name" value="INTEGRAL TRANSMEMBRANE PROTEIN 2"/>
    <property type="match status" value="1"/>
</dbReference>
<evidence type="ECO:0000313" key="18">
    <source>
        <dbReference type="Proteomes" id="UP001152622"/>
    </source>
</evidence>
<dbReference type="SMART" id="SM01039">
    <property type="entry name" value="BRICHOS"/>
    <property type="match status" value="1"/>
</dbReference>
<name>A0A9Q1IS72_SYNKA</name>
<proteinExistence type="inferred from homology"/>